<keyword evidence="2" id="KW-0472">Membrane</keyword>
<evidence type="ECO:0000313" key="4">
    <source>
        <dbReference type="EMBL" id="MBC4018136.1"/>
    </source>
</evidence>
<dbReference type="Gene3D" id="3.20.20.140">
    <property type="entry name" value="Metal-dependent hydrolases"/>
    <property type="match status" value="1"/>
</dbReference>
<evidence type="ECO:0000313" key="5">
    <source>
        <dbReference type="Proteomes" id="UP000600101"/>
    </source>
</evidence>
<keyword evidence="5" id="KW-1185">Reference proteome</keyword>
<dbReference type="PANTHER" id="PTHR21240:SF28">
    <property type="entry name" value="ISO-OROTATE DECARBOXYLASE (EUROFUNG)"/>
    <property type="match status" value="1"/>
</dbReference>
<dbReference type="RefSeq" id="WP_186772892.1">
    <property type="nucleotide sequence ID" value="NZ_JACOMF010000043.1"/>
</dbReference>
<comment type="caution">
    <text evidence="4">The sequence shown here is derived from an EMBL/GenBank/DDBJ whole genome shotgun (WGS) entry which is preliminary data.</text>
</comment>
<keyword evidence="1" id="KW-0456">Lyase</keyword>
<name>A0A9X0R235_9PROT</name>
<keyword evidence="2" id="KW-1133">Transmembrane helix</keyword>
<feature type="domain" description="Amidohydrolase-related" evidence="3">
    <location>
        <begin position="6"/>
        <end position="333"/>
    </location>
</feature>
<dbReference type="GO" id="GO:0019748">
    <property type="term" value="P:secondary metabolic process"/>
    <property type="evidence" value="ECO:0007669"/>
    <property type="project" value="TreeGrafter"/>
</dbReference>
<dbReference type="Pfam" id="PF04909">
    <property type="entry name" value="Amidohydro_2"/>
    <property type="match status" value="1"/>
</dbReference>
<evidence type="ECO:0000256" key="1">
    <source>
        <dbReference type="ARBA" id="ARBA00023239"/>
    </source>
</evidence>
<dbReference type="EMBL" id="JACOMF010000043">
    <property type="protein sequence ID" value="MBC4018136.1"/>
    <property type="molecule type" value="Genomic_DNA"/>
</dbReference>
<evidence type="ECO:0000259" key="3">
    <source>
        <dbReference type="Pfam" id="PF04909"/>
    </source>
</evidence>
<dbReference type="Proteomes" id="UP000600101">
    <property type="component" value="Unassembled WGS sequence"/>
</dbReference>
<reference evidence="4" key="1">
    <citation type="submission" date="2020-08" db="EMBL/GenBank/DDBJ databases">
        <authorList>
            <person name="Hu Y."/>
            <person name="Nguyen S.V."/>
            <person name="Li F."/>
            <person name="Fanning S."/>
        </authorList>
    </citation>
    <scope>NUCLEOTIDE SEQUENCE</scope>
    <source>
        <strain evidence="4">SYSU D8009</strain>
    </source>
</reference>
<dbReference type="InterPro" id="IPR032466">
    <property type="entry name" value="Metal_Hydrolase"/>
</dbReference>
<keyword evidence="2" id="KW-0812">Transmembrane</keyword>
<dbReference type="InterPro" id="IPR006680">
    <property type="entry name" value="Amidohydro-rel"/>
</dbReference>
<protein>
    <submittedName>
        <fullName evidence="4">Amidohydrolase family protein</fullName>
    </submittedName>
</protein>
<sequence length="333" mass="33908">MAAGAVDCHAHWIPPGLAALLRCRRAAPRIGPAPSGGGGERLVTFQEELPFDAAMGDLGARLDAMNGWGVARQVLSLGSLFGVDCLPAEEALPLVAAFNDAAAAAIAAAPDRFAALAALPLADPARAAAELERAHGAGLRGAVLAADAFLTPEDAARLGPVLAAADRLGAHLFVHPGPVSPLPERTVGEASAHAAWQRRIVLEAQARLSSAVVTLGLSDLLDAYPRVTVQVANLGGAVPFLVERMDEVARGERPGAPPPSERLRHGRVHVDTASFGPRAVAQAVACFGPERVLFGSDCPIFDPGRALAAAAAAGLGVGAAGLLLGGNARRLFG</sequence>
<dbReference type="PANTHER" id="PTHR21240">
    <property type="entry name" value="2-AMINO-3-CARBOXYLMUCONATE-6-SEMIALDEHYDE DECARBOXYLASE"/>
    <property type="match status" value="1"/>
</dbReference>
<evidence type="ECO:0000256" key="2">
    <source>
        <dbReference type="SAM" id="Phobius"/>
    </source>
</evidence>
<dbReference type="GO" id="GO:0005829">
    <property type="term" value="C:cytosol"/>
    <property type="evidence" value="ECO:0007669"/>
    <property type="project" value="TreeGrafter"/>
</dbReference>
<organism evidence="4 5">
    <name type="scientific">Siccirubricoccus deserti</name>
    <dbReference type="NCBI Taxonomy" id="2013562"/>
    <lineage>
        <taxon>Bacteria</taxon>
        <taxon>Pseudomonadati</taxon>
        <taxon>Pseudomonadota</taxon>
        <taxon>Alphaproteobacteria</taxon>
        <taxon>Acetobacterales</taxon>
        <taxon>Roseomonadaceae</taxon>
        <taxon>Siccirubricoccus</taxon>
    </lineage>
</organism>
<accession>A0A9X0R235</accession>
<dbReference type="GO" id="GO:0016787">
    <property type="term" value="F:hydrolase activity"/>
    <property type="evidence" value="ECO:0007669"/>
    <property type="project" value="InterPro"/>
</dbReference>
<dbReference type="SUPFAM" id="SSF51556">
    <property type="entry name" value="Metallo-dependent hydrolases"/>
    <property type="match status" value="1"/>
</dbReference>
<dbReference type="InterPro" id="IPR032465">
    <property type="entry name" value="ACMSD"/>
</dbReference>
<dbReference type="GO" id="GO:0016831">
    <property type="term" value="F:carboxy-lyase activity"/>
    <property type="evidence" value="ECO:0007669"/>
    <property type="project" value="InterPro"/>
</dbReference>
<proteinExistence type="predicted"/>
<gene>
    <name evidence="4" type="ORF">H7965_22850</name>
</gene>
<dbReference type="AlphaFoldDB" id="A0A9X0R235"/>
<feature type="transmembrane region" description="Helical" evidence="2">
    <location>
        <begin position="306"/>
        <end position="325"/>
    </location>
</feature>